<dbReference type="NCBIfam" id="TIGR00756">
    <property type="entry name" value="PPR"/>
    <property type="match status" value="8"/>
</dbReference>
<protein>
    <recommendedName>
        <fullName evidence="6">Pentatricopeptide repeat-containing protein</fullName>
    </recommendedName>
</protein>
<evidence type="ECO:0000313" key="5">
    <source>
        <dbReference type="Proteomes" id="UP000834106"/>
    </source>
</evidence>
<dbReference type="GO" id="GO:0031930">
    <property type="term" value="P:mitochondria-nucleus signaling pathway"/>
    <property type="evidence" value="ECO:0007669"/>
    <property type="project" value="TreeGrafter"/>
</dbReference>
<dbReference type="GO" id="GO:0009507">
    <property type="term" value="C:chloroplast"/>
    <property type="evidence" value="ECO:0007669"/>
    <property type="project" value="TreeGrafter"/>
</dbReference>
<dbReference type="Pfam" id="PF13812">
    <property type="entry name" value="PPR_3"/>
    <property type="match status" value="1"/>
</dbReference>
<evidence type="ECO:0000313" key="4">
    <source>
        <dbReference type="EMBL" id="CAI9772137.1"/>
    </source>
</evidence>
<feature type="repeat" description="PPR" evidence="3">
    <location>
        <begin position="169"/>
        <end position="203"/>
    </location>
</feature>
<organism evidence="4 5">
    <name type="scientific">Fraxinus pennsylvanica</name>
    <dbReference type="NCBI Taxonomy" id="56036"/>
    <lineage>
        <taxon>Eukaryota</taxon>
        <taxon>Viridiplantae</taxon>
        <taxon>Streptophyta</taxon>
        <taxon>Embryophyta</taxon>
        <taxon>Tracheophyta</taxon>
        <taxon>Spermatophyta</taxon>
        <taxon>Magnoliopsida</taxon>
        <taxon>eudicotyledons</taxon>
        <taxon>Gunneridae</taxon>
        <taxon>Pentapetalae</taxon>
        <taxon>asterids</taxon>
        <taxon>lamiids</taxon>
        <taxon>Lamiales</taxon>
        <taxon>Oleaceae</taxon>
        <taxon>Oleeae</taxon>
        <taxon>Fraxinus</taxon>
    </lineage>
</organism>
<evidence type="ECO:0008006" key="6">
    <source>
        <dbReference type="Google" id="ProtNLM"/>
    </source>
</evidence>
<sequence>MGFFPFSRYQSYTSPKSPLSKYARTFSSSVPSNLKDLFSEQSTATTSAVAEPNNCEDDIHHQKAKPTKSKKARKMALLINTKPWSVQLESSLSTHTPLSETSFLQTLRLIKAPANTLHFFNWSRNTGFTPSEHSYFLMLEILGRARNLNSARNFLLSIPTKSNNTIPLTDKFFNSLIRSYGSAGLFMESIKVFKTMKSMGISPSTFTFNNLFFILLKRGRTGMVFEFYDEMLRTFGAKPDLYTFNILIRGFCMNSRMDDAFRFFKEMELFNCKPDLITYNTIVEGLCRAGKVTTAHNVVKGMCLKGENLKPNVVTYTTLVRGYCKNQEIDIMLDVLREMVDSEIKPNEITYNTIINGLCEAQMFDKIKDLLEGWLGGFVPDTCTFNMVMNAHCKVGDLSEAFKVFEKMKELKVQQDSASYSVLIRGLCQKLDFGRAAELLDELLAKEILLCDDGCTPLVAAYNPIFEYLCRNGKTKKAEQVLRQLMRRGIQDPSAYRTLILGHCKEGTSVAGHKLLVLMLRRNLVPDLETYNSLIEALLINGEPNLAHDTLKKMLVSSYLPRSSTFHRILTELVKQGSALESASLVMLMLEKEIRQNIDLSTDTVKLLFKCGLRDKAFEVSRSLYESGYVLSMEELISFLCDGGKLMEAHELLGFSLKNNHNIDEAIYSQVLTSLCKAQRASEAFDLYYKMLEKGIQQPLGCKEDLRSTLEAEGKLKEAEFVTKRMPSPLQLDGSVDQESCRCTNHLQENARMYLSGVKISITQFQKHAPSSISFFSSLLSNLLLFHYSAFSPLRAVARDGSTYPVLLFSSILLNVTCFILFSQEIWTYAVLLLGSILLDVSCSGDDGIVAAIVRGDFRQQRFGSKKWRWKDVLSKNEEVSTTIGGYYGRRWRTVVKGERLQKMSIA</sequence>
<feature type="repeat" description="PPR" evidence="3">
    <location>
        <begin position="240"/>
        <end position="274"/>
    </location>
</feature>
<dbReference type="Pfam" id="PF01535">
    <property type="entry name" value="PPR"/>
    <property type="match status" value="2"/>
</dbReference>
<feature type="repeat" description="PPR" evidence="3">
    <location>
        <begin position="458"/>
        <end position="492"/>
    </location>
</feature>
<dbReference type="PROSITE" id="PS51375">
    <property type="entry name" value="PPR"/>
    <property type="match status" value="9"/>
</dbReference>
<feature type="repeat" description="PPR" evidence="3">
    <location>
        <begin position="275"/>
        <end position="309"/>
    </location>
</feature>
<reference evidence="4" key="1">
    <citation type="submission" date="2023-05" db="EMBL/GenBank/DDBJ databases">
        <authorList>
            <person name="Huff M."/>
        </authorList>
    </citation>
    <scope>NUCLEOTIDE SEQUENCE</scope>
</reference>
<feature type="repeat" description="PPR" evidence="3">
    <location>
        <begin position="527"/>
        <end position="561"/>
    </location>
</feature>
<dbReference type="Pfam" id="PF13041">
    <property type="entry name" value="PPR_2"/>
    <property type="match status" value="4"/>
</dbReference>
<comment type="similarity">
    <text evidence="1">Belongs to the PPR family. P subfamily.</text>
</comment>
<feature type="repeat" description="PPR" evidence="3">
    <location>
        <begin position="381"/>
        <end position="415"/>
    </location>
</feature>
<dbReference type="InterPro" id="IPR002885">
    <property type="entry name" value="PPR_rpt"/>
</dbReference>
<feature type="repeat" description="PPR" evidence="3">
    <location>
        <begin position="416"/>
        <end position="450"/>
    </location>
</feature>
<dbReference type="PANTHER" id="PTHR47936:SF1">
    <property type="entry name" value="PENTATRICOPEPTIDE REPEAT-CONTAINING PROTEIN GUN1, CHLOROPLASTIC"/>
    <property type="match status" value="1"/>
</dbReference>
<keyword evidence="5" id="KW-1185">Reference proteome</keyword>
<dbReference type="InterPro" id="IPR011990">
    <property type="entry name" value="TPR-like_helical_dom_sf"/>
</dbReference>
<dbReference type="EMBL" id="OU503047">
    <property type="protein sequence ID" value="CAI9772137.1"/>
    <property type="molecule type" value="Genomic_DNA"/>
</dbReference>
<accession>A0AAD2DY75</accession>
<dbReference type="AlphaFoldDB" id="A0AAD2DY75"/>
<feature type="repeat" description="PPR" evidence="3">
    <location>
        <begin position="312"/>
        <end position="346"/>
    </location>
</feature>
<evidence type="ECO:0000256" key="2">
    <source>
        <dbReference type="ARBA" id="ARBA00022737"/>
    </source>
</evidence>
<name>A0AAD2DY75_9LAMI</name>
<dbReference type="GO" id="GO:0010019">
    <property type="term" value="P:chloroplast-nucleus signaling pathway"/>
    <property type="evidence" value="ECO:0007669"/>
    <property type="project" value="TreeGrafter"/>
</dbReference>
<dbReference type="PANTHER" id="PTHR47936">
    <property type="entry name" value="PPR_LONG DOMAIN-CONTAINING PROTEIN"/>
    <property type="match status" value="1"/>
</dbReference>
<evidence type="ECO:0000256" key="3">
    <source>
        <dbReference type="PROSITE-ProRule" id="PRU00708"/>
    </source>
</evidence>
<dbReference type="Proteomes" id="UP000834106">
    <property type="component" value="Chromosome 12"/>
</dbReference>
<proteinExistence type="inferred from homology"/>
<feature type="repeat" description="PPR" evidence="3">
    <location>
        <begin position="664"/>
        <end position="698"/>
    </location>
</feature>
<dbReference type="Gene3D" id="1.25.40.10">
    <property type="entry name" value="Tetratricopeptide repeat domain"/>
    <property type="match status" value="6"/>
</dbReference>
<keyword evidence="2" id="KW-0677">Repeat</keyword>
<evidence type="ECO:0000256" key="1">
    <source>
        <dbReference type="ARBA" id="ARBA00007626"/>
    </source>
</evidence>
<gene>
    <name evidence="4" type="ORF">FPE_LOCUS19567</name>
</gene>